<proteinExistence type="predicted"/>
<comment type="caution">
    <text evidence="2">The sequence shown here is derived from an EMBL/GenBank/DDBJ whole genome shotgun (WGS) entry which is preliminary data.</text>
</comment>
<dbReference type="EMBL" id="BTSY01000005">
    <property type="protein sequence ID" value="GMT29257.1"/>
    <property type="molecule type" value="Genomic_DNA"/>
</dbReference>
<dbReference type="PANTHER" id="PTHR24020">
    <property type="entry name" value="COLLAGEN ALPHA"/>
    <property type="match status" value="1"/>
</dbReference>
<accession>A0AAV5WBN4</accession>
<name>A0AAV5WBN4_9BILA</name>
<dbReference type="CDD" id="cd00198">
    <property type="entry name" value="vWFA"/>
    <property type="match status" value="2"/>
</dbReference>
<dbReference type="CDD" id="cd01450">
    <property type="entry name" value="vWFA_subfamily_ECM"/>
    <property type="match status" value="1"/>
</dbReference>
<dbReference type="InterPro" id="IPR050525">
    <property type="entry name" value="ECM_Assembly_Org"/>
</dbReference>
<reference evidence="2" key="1">
    <citation type="submission" date="2023-10" db="EMBL/GenBank/DDBJ databases">
        <title>Genome assembly of Pristionchus species.</title>
        <authorList>
            <person name="Yoshida K."/>
            <person name="Sommer R.J."/>
        </authorList>
    </citation>
    <scope>NUCLEOTIDE SEQUENCE</scope>
    <source>
        <strain evidence="2">RS5133</strain>
    </source>
</reference>
<dbReference type="InterPro" id="IPR002035">
    <property type="entry name" value="VWF_A"/>
</dbReference>
<dbReference type="SMART" id="SM00327">
    <property type="entry name" value="VWA"/>
    <property type="match status" value="5"/>
</dbReference>
<gene>
    <name evidence="2" type="ORF">PFISCL1PPCAC_20554</name>
</gene>
<evidence type="ECO:0000313" key="2">
    <source>
        <dbReference type="EMBL" id="GMT29257.1"/>
    </source>
</evidence>
<protein>
    <recommendedName>
        <fullName evidence="1">VWFA domain-containing protein</fullName>
    </recommendedName>
</protein>
<dbReference type="InterPro" id="IPR036465">
    <property type="entry name" value="vWFA_dom_sf"/>
</dbReference>
<feature type="non-terminal residue" evidence="2">
    <location>
        <position position="1"/>
    </location>
</feature>
<evidence type="ECO:0000259" key="1">
    <source>
        <dbReference type="PROSITE" id="PS50234"/>
    </source>
</evidence>
<dbReference type="Pfam" id="PF00092">
    <property type="entry name" value="VWA"/>
    <property type="match status" value="5"/>
</dbReference>
<feature type="domain" description="VWFA" evidence="1">
    <location>
        <begin position="756"/>
        <end position="957"/>
    </location>
</feature>
<feature type="domain" description="VWFA" evidence="1">
    <location>
        <begin position="247"/>
        <end position="413"/>
    </location>
</feature>
<feature type="domain" description="VWFA" evidence="1">
    <location>
        <begin position="1029"/>
        <end position="1202"/>
    </location>
</feature>
<keyword evidence="3" id="KW-1185">Reference proteome</keyword>
<feature type="non-terminal residue" evidence="2">
    <location>
        <position position="1204"/>
    </location>
</feature>
<dbReference type="PANTHER" id="PTHR24020:SF84">
    <property type="entry name" value="VWFA DOMAIN-CONTAINING PROTEIN"/>
    <property type="match status" value="1"/>
</dbReference>
<dbReference type="PROSITE" id="PS50234">
    <property type="entry name" value="VWFA"/>
    <property type="match status" value="5"/>
</dbReference>
<sequence>ASIAVHGIPLSGAGDCSVDLIFVMDVSQSIEDAFRRQLNFATQLIESLPEDVFTSGKARVGIVAFNFNATVEAPLGKLVNKSEVLAALKAVPERGGSTSVARGMNLAIDQFISAKRPLSRFLAVLMSDGQSQDHWDAVVETSRRLRKEYITTFAVTASKDYAFRELEMYAGEKWHVYIDARIHVFLKDAADSIQNTCSTGQIYQRIFFALKYHVEDISIVRTTSKPVLATTPRPLLPNRECEDDKVDVIILLDSSSGSEETVGNLRKFAGSFVERLSEQEFENRIYVGLIRFTTHTQVAAPLGSVPSRSDILYEIARVAADEGKHRASYVAAIDAAVREYRAHGRRGTRRLLVFASDGQTNDAFGEIKHRADALKRANISVWVGSPSAEKVFEGQETLLELAGSNGRLFDDSNEFGEEIARTLACNGLVLSSAATTTALPERCSVRVTSQKVDVIEKRDFISSKNEAIFGSADSEIISVTKSAKKMDLLIIFDASTSREDVFEHQRELALSLVERLPISHEDDSIHIGLRSFTSTSELRQTLGPAPSKAGIRKVIESIRYVGGSTRTAQAIELALQDIQQGRRDDAVQVIMLMNDGRSQDNWDQVLRTAKHFNESHTERFVVALGSELDPRELLLYAPNRSRLYRDSETERLLMDVVALLGDESCFVSPVIPTQKGSLVEWILAQAAKDFTVTARPERAPATLTATISVEGPADEVLATTATVPLAPRVNVTVPPLSSRSTKASHFNTDCDVPYLDFVFILDRSGLVSSNRFLLLDVLGSLVANPNIRVSVVSFAEEAKTETYFTNTMHKDEIFKAVERIKAANNESPNYARATEHALRVLHEGGRADAKAAFVLFGAGNGTESGPAVIRASQRLHNTPSLVVLAVDSSKSTNTGSLARYTTSGRENVFDFDRNTQFIDRIEKLARADQDCELHQRIFTASPFATDHGHLTRLFQDIANDLPNLDTVTSTPFALTTSEFFRSTRYHYAVGHKIPYIQKGLGEERVSDILSTTTIKPTTTIPFRPGCILDVMFIMDASGSVGQTFDKEKELAKNILRRFRIGPKNAKVSIVKFASEHKVRIVHSFAANQTERDVFDAFDSVAHSSGTTAIHAALFTAASEFSEHARRNVATQVALIFSDGYGEKELKEEAEMLRNQAQYVYAVAVEHKNSINYKELVAITGEEERVFTDSNIGELEKLVVQHSRG</sequence>
<evidence type="ECO:0000313" key="3">
    <source>
        <dbReference type="Proteomes" id="UP001432322"/>
    </source>
</evidence>
<dbReference type="AlphaFoldDB" id="A0AAV5WBN4"/>
<dbReference type="Proteomes" id="UP001432322">
    <property type="component" value="Unassembled WGS sequence"/>
</dbReference>
<organism evidence="2 3">
    <name type="scientific">Pristionchus fissidentatus</name>
    <dbReference type="NCBI Taxonomy" id="1538716"/>
    <lineage>
        <taxon>Eukaryota</taxon>
        <taxon>Metazoa</taxon>
        <taxon>Ecdysozoa</taxon>
        <taxon>Nematoda</taxon>
        <taxon>Chromadorea</taxon>
        <taxon>Rhabditida</taxon>
        <taxon>Rhabditina</taxon>
        <taxon>Diplogasteromorpha</taxon>
        <taxon>Diplogasteroidea</taxon>
        <taxon>Neodiplogasteridae</taxon>
        <taxon>Pristionchus</taxon>
    </lineage>
</organism>
<dbReference type="SUPFAM" id="SSF53300">
    <property type="entry name" value="vWA-like"/>
    <property type="match status" value="5"/>
</dbReference>
<feature type="domain" description="VWFA" evidence="1">
    <location>
        <begin position="487"/>
        <end position="660"/>
    </location>
</feature>
<dbReference type="Gene3D" id="3.40.50.410">
    <property type="entry name" value="von Willebrand factor, type A domain"/>
    <property type="match status" value="5"/>
</dbReference>
<feature type="domain" description="VWFA" evidence="1">
    <location>
        <begin position="19"/>
        <end position="206"/>
    </location>
</feature>